<organism evidence="2 3">
    <name type="scientific">Canna indica</name>
    <name type="common">Indian-shot</name>
    <dbReference type="NCBI Taxonomy" id="4628"/>
    <lineage>
        <taxon>Eukaryota</taxon>
        <taxon>Viridiplantae</taxon>
        <taxon>Streptophyta</taxon>
        <taxon>Embryophyta</taxon>
        <taxon>Tracheophyta</taxon>
        <taxon>Spermatophyta</taxon>
        <taxon>Magnoliopsida</taxon>
        <taxon>Liliopsida</taxon>
        <taxon>Zingiberales</taxon>
        <taxon>Cannaceae</taxon>
        <taxon>Canna</taxon>
    </lineage>
</organism>
<dbReference type="PANTHER" id="PTHR33177:SF74">
    <property type="entry name" value="PROTEIN GL2-INTERACTING REPRESSOR 1"/>
    <property type="match status" value="1"/>
</dbReference>
<dbReference type="Proteomes" id="UP001327560">
    <property type="component" value="Chromosome 3"/>
</dbReference>
<accession>A0AAQ3Q947</accession>
<name>A0AAQ3Q947_9LILI</name>
<sequence length="106" mass="12069">MDCLRTTMSQHRRNHPNIDLKLILAPPIRVEDDSLDRPLSSPRSCLSSETEQAQFHDSSEEAAMMVLAACPRCLMYLMLAKEDPKCPKCKNSVLLNFLHGKRDKKT</sequence>
<dbReference type="AlphaFoldDB" id="A0AAQ3Q947"/>
<keyword evidence="3" id="KW-1185">Reference proteome</keyword>
<dbReference type="InterPro" id="IPR056440">
    <property type="entry name" value="Zn-ribbon_GIR1"/>
</dbReference>
<reference evidence="2 3" key="1">
    <citation type="submission" date="2023-10" db="EMBL/GenBank/DDBJ databases">
        <title>Chromosome-scale genome assembly provides insights into flower coloration mechanisms of Canna indica.</title>
        <authorList>
            <person name="Li C."/>
        </authorList>
    </citation>
    <scope>NUCLEOTIDE SEQUENCE [LARGE SCALE GENOMIC DNA]</scope>
    <source>
        <tissue evidence="2">Flower</tissue>
    </source>
</reference>
<proteinExistence type="predicted"/>
<evidence type="ECO:0000313" key="3">
    <source>
        <dbReference type="Proteomes" id="UP001327560"/>
    </source>
</evidence>
<dbReference type="EMBL" id="CP136892">
    <property type="protein sequence ID" value="WOL02309.1"/>
    <property type="molecule type" value="Genomic_DNA"/>
</dbReference>
<evidence type="ECO:0000259" key="1">
    <source>
        <dbReference type="Pfam" id="PF24747"/>
    </source>
</evidence>
<dbReference type="Pfam" id="PF24747">
    <property type="entry name" value="Zn-ribbon_GIR1"/>
    <property type="match status" value="1"/>
</dbReference>
<feature type="domain" description="GIR1-like zinc ribbon" evidence="1">
    <location>
        <begin position="65"/>
        <end position="99"/>
    </location>
</feature>
<evidence type="ECO:0000313" key="2">
    <source>
        <dbReference type="EMBL" id="WOL02309.1"/>
    </source>
</evidence>
<dbReference type="PANTHER" id="PTHR33177">
    <property type="entry name" value="PUTATIVE-RELATED"/>
    <property type="match status" value="1"/>
</dbReference>
<protein>
    <recommendedName>
        <fullName evidence="1">GIR1-like zinc ribbon domain-containing protein</fullName>
    </recommendedName>
</protein>
<gene>
    <name evidence="2" type="ORF">Cni_G11028</name>
</gene>
<dbReference type="InterPro" id="IPR055281">
    <property type="entry name" value="GIR1-2/SIED1"/>
</dbReference>